<keyword evidence="2" id="KW-0812">Transmembrane</keyword>
<feature type="compositionally biased region" description="Low complexity" evidence="1">
    <location>
        <begin position="2399"/>
        <end position="2415"/>
    </location>
</feature>
<organism evidence="3 4">
    <name type="scientific">Mycena pura</name>
    <dbReference type="NCBI Taxonomy" id="153505"/>
    <lineage>
        <taxon>Eukaryota</taxon>
        <taxon>Fungi</taxon>
        <taxon>Dikarya</taxon>
        <taxon>Basidiomycota</taxon>
        <taxon>Agaricomycotina</taxon>
        <taxon>Agaricomycetes</taxon>
        <taxon>Agaricomycetidae</taxon>
        <taxon>Agaricales</taxon>
        <taxon>Marasmiineae</taxon>
        <taxon>Mycenaceae</taxon>
        <taxon>Mycena</taxon>
    </lineage>
</organism>
<dbReference type="PANTHER" id="PTHR35895">
    <property type="entry name" value="CHROMOSOME 16, WHOLE GENOME SHOTGUN SEQUENCE"/>
    <property type="match status" value="1"/>
</dbReference>
<keyword evidence="4" id="KW-1185">Reference proteome</keyword>
<evidence type="ECO:0000313" key="4">
    <source>
        <dbReference type="Proteomes" id="UP001219525"/>
    </source>
</evidence>
<dbReference type="Proteomes" id="UP001219525">
    <property type="component" value="Unassembled WGS sequence"/>
</dbReference>
<keyword evidence="2" id="KW-1133">Transmembrane helix</keyword>
<name>A0AAD6YH18_9AGAR</name>
<dbReference type="PANTHER" id="PTHR35895:SF1">
    <property type="entry name" value="LIPID-BINDING SERUM GLYCOPROTEIN C-TERMINAL DOMAIN-CONTAINING PROTEIN"/>
    <property type="match status" value="1"/>
</dbReference>
<accession>A0AAD6YH18</accession>
<dbReference type="InterPro" id="IPR046368">
    <property type="entry name" value="Tag1"/>
</dbReference>
<evidence type="ECO:0000256" key="2">
    <source>
        <dbReference type="SAM" id="Phobius"/>
    </source>
</evidence>
<dbReference type="SUPFAM" id="SSF117070">
    <property type="entry name" value="LEA14-like"/>
    <property type="match status" value="1"/>
</dbReference>
<dbReference type="EMBL" id="JARJCW010000030">
    <property type="protein sequence ID" value="KAJ7209536.1"/>
    <property type="molecule type" value="Genomic_DNA"/>
</dbReference>
<feature type="region of interest" description="Disordered" evidence="1">
    <location>
        <begin position="2379"/>
        <end position="2415"/>
    </location>
</feature>
<comment type="caution">
    <text evidence="3">The sequence shown here is derived from an EMBL/GenBank/DDBJ whole genome shotgun (WGS) entry which is preliminary data.</text>
</comment>
<keyword evidence="2" id="KW-0472">Membrane</keyword>
<dbReference type="GO" id="GO:0000329">
    <property type="term" value="C:fungal-type vacuole membrane"/>
    <property type="evidence" value="ECO:0007669"/>
    <property type="project" value="InterPro"/>
</dbReference>
<dbReference type="Gene3D" id="2.60.40.1820">
    <property type="match status" value="1"/>
</dbReference>
<evidence type="ECO:0000256" key="1">
    <source>
        <dbReference type="SAM" id="MobiDB-lite"/>
    </source>
</evidence>
<reference evidence="3" key="1">
    <citation type="submission" date="2023-03" db="EMBL/GenBank/DDBJ databases">
        <title>Massive genome expansion in bonnet fungi (Mycena s.s.) driven by repeated elements and novel gene families across ecological guilds.</title>
        <authorList>
            <consortium name="Lawrence Berkeley National Laboratory"/>
            <person name="Harder C.B."/>
            <person name="Miyauchi S."/>
            <person name="Viragh M."/>
            <person name="Kuo A."/>
            <person name="Thoen E."/>
            <person name="Andreopoulos B."/>
            <person name="Lu D."/>
            <person name="Skrede I."/>
            <person name="Drula E."/>
            <person name="Henrissat B."/>
            <person name="Morin E."/>
            <person name="Kohler A."/>
            <person name="Barry K."/>
            <person name="LaButti K."/>
            <person name="Morin E."/>
            <person name="Salamov A."/>
            <person name="Lipzen A."/>
            <person name="Mereny Z."/>
            <person name="Hegedus B."/>
            <person name="Baldrian P."/>
            <person name="Stursova M."/>
            <person name="Weitz H."/>
            <person name="Taylor A."/>
            <person name="Grigoriev I.V."/>
            <person name="Nagy L.G."/>
            <person name="Martin F."/>
            <person name="Kauserud H."/>
        </authorList>
    </citation>
    <scope>NUCLEOTIDE SEQUENCE</scope>
    <source>
        <strain evidence="3">9144</strain>
    </source>
</reference>
<dbReference type="Pfam" id="PF12505">
    <property type="entry name" value="DUF3712"/>
    <property type="match status" value="6"/>
</dbReference>
<gene>
    <name evidence="3" type="ORF">GGX14DRAFT_451849</name>
</gene>
<protein>
    <submittedName>
        <fullName evidence="3">Uncharacterized protein</fullName>
    </submittedName>
</protein>
<proteinExistence type="predicted"/>
<feature type="region of interest" description="Disordered" evidence="1">
    <location>
        <begin position="21"/>
        <end position="77"/>
    </location>
</feature>
<sequence length="2471" mass="258269">MEQARRSSGVYDAPFASSAQSLHSDTGLRGHTTAPAGSRFAEGSVATTTGSGVAADGSGPGATPAIGGNTTTAAQQQPTQPFYKKRWFIISQLIIIPLAIALLFILLFPVVRAIVQLVVNRGTLDIQVANITLPTNNSFMLALQGNVAHTGFIPATISFPDPVNVSWIPSDGSPEVSIGYLALDTLHAHSKRATINQTATPFTITNETAFALFSTHLITDQKFTWRLTSSNLRVQAAKFPVSKGIKFNKEITLNGFQNFSGNVVLQEFQLPSDNPDGGINFVAVTGLTNPSPFSLDLGTVVFSLNYNGLDLGEGSSANTIIRPGPNNITLRGALRSHTDPSELAKVSQLFTNYLNGELSNVTATGVSTKQTDNSTVSWLSIGLQALELQVPFKSPEPINPIRSITIGNFDLAFSEDNPWNPSASSNTVTASLELPFGFSISIGEIQNEFNITMLDNSIVAALSTPLGASTSQISVIDSTNTTGTIDINISNGTLSSSDPDHPAFSTFNKDLTNMDVAFFRLVGHSRAIATLPIGNITLDPIDVNVMTSLQGLQGLKGMVNIESVDVTGGTTEGITLAIQVAINNPSNLKLTIGDLTLELLRDSVSLGNVVMPGLVLNTGNNTVKAVSTVQANKSPQGLQTLDDFVGGKDVELAIAGTTNSTPIASLASAMESLNISANLPALQTKLLDTAALEILPTTGRSNNISHVSVALSNPFTTALKITSLSSTVSAFGVILGEINSEIEFINPGKATTKSPALDLDMNFDPSVLLSVTRRLGLEAGLDVTPLDVIVQLGDIQYLPAAGTSSSPINRRARRDTNIFTGFNLPNFVNTAFKKLQSDVELTAGVTIGDYATSLTYAQTGLPTKTDSSLDLILPILAQPIVQKIVGSSLLRLDTVLIQKPQQTSFTSQLKGAITNAGPFDATITFGNQGLTVNWLGSPIGHIQMDPVKVAANTGATLDTTSTFTVANVDHLTAFTKVLLTEESFDWDITGDNLTVNALGIDVSGISVNYRVTLKGFDGLKNGVVIKTFDLPSDDPAGGIHLTLDTTAHNPSQVGIELSSLSFDTFANGAMIASVSSGSVNLAPMSTSDLPLTGRLVPQTTSEGLAAVSAVFNNFVHGTDSAVVVQGTGAGPSSVTWLNDGIKALQVSTVLPNRGVLNIIKSIDLNELKLLFTEDTAFNPSTSSSSTDAAFTLPFAFPIDISALEQTITIGYKGASIAQLDIPKGPVKTDVNARIIHLTFDSVPFAVFDNMHSNFDAFVADTTVGVQETLHLSGFANADAQTAVGQLSLSEIAFSVDSTLEGLQGLNTKPVTVTNLDVSHGFTDFLLITVDSALFNPSNLTIGTGDVSFNLFFQSQTIGAADISNLDILPGQMTYSIDVHYSPSGPAAQAAGQKLLENFLQGIDSDTVISGSTDSTPISSLKTALSEIRLSPVTIPAIHQNLIQSTTIEFPTDIVNTALAQASFTLANPFTASINLLRFASNVTFQNLTLGTIDADFTANPIHADSHSSVTSPALPMNFNLNPLVIIGLLSTLAQQNNVDLGPLVDLFQFILDNPGIKTTVITTVDTSAPTCVSGHQFDFDGAILSTLKNLKVDLGIDSSVRLDDFVTPLSFAQHSIPVATDKSALFLIGAVSGPITQHLVDGAILAFTQVNITNISEDGFDLSLDGSLTNIGPLDALITFVQPLNVAWQGQNIATIALPPVCAAANTGVPNYKTSGRLTILDQATFTDFATFLLHNQEFTWTISTPVLRVEALGTIFDNVNLSKDISFKAFNGIPGVTISNFQLPSDDPAGGIHIETDAQIPSASQLGIDLGTVGFISFFESVEVGPLTGSDLFLAASATTDTHLSGRIIPQSGSALNTIGQLFSTFLAGENQTLTVQGDSVQPSGSSQPVTWLSTAFKSLTLNVILPGQQFTIIESIGLDQLSLTMVTQDEAFAPLASSDFSLATYRNPFGFSLQVVESGEDLLINDLGLDIATLSIPISPVDAGVSTGNDADLVITFKDDPLVAATESGFELLLAVALLTPGTDFIITGNATVTARTTIGDIPIHGIPFDVDSSITGISSFGGTAALSNVSVTGSGGAGGSEFVVAPLTTTLQNPSNISLKTVNVSLPVVFESVPIGRAAIDEFNLVPGQNVVPTNFHYQPADANDTVAQSFLTSFIQGDSSLDLTIEGDLQSSPFASLAPALSSLVLTTSLQGLNEPDLITQINVFITLESLITNLVSINFDMQNPLDTDLIIKFVQSDAGEFNETFAFFSTEIDNFVVPAHGKSNSGTINNVLLTQGAVAALAIIPDEKLDLSAAATVQVGQGGYTIPWLHLVQFSVPTNYTLTLDEAAMKAAAMSISASQASASASAPASAFVSVSDVSSAPITSGVEASTAASAASESTQNPLSASTAENTKSTAAAEAGTTQAKATQTEATAVVATADTPSATETTVAAHAGATVAAANADASVTDSTLVSPFVVTFCTVTASA</sequence>
<feature type="compositionally biased region" description="Polar residues" evidence="1">
    <location>
        <begin position="2386"/>
        <end position="2398"/>
    </location>
</feature>
<dbReference type="InterPro" id="IPR022185">
    <property type="entry name" value="DUF3712"/>
</dbReference>
<evidence type="ECO:0000313" key="3">
    <source>
        <dbReference type="EMBL" id="KAJ7209536.1"/>
    </source>
</evidence>
<feature type="transmembrane region" description="Helical" evidence="2">
    <location>
        <begin position="87"/>
        <end position="111"/>
    </location>
</feature>